<feature type="transmembrane region" description="Helical" evidence="1">
    <location>
        <begin position="6"/>
        <end position="27"/>
    </location>
</feature>
<sequence>MHVLQSLSPLIPYSVFACLAMLLLGMLRDSCWTRTALIFLQSWPAMSGARHWAFEFQRSCLMLSDPKKIPYTFNSFFHKIRLIIHQYRGETEGTFKRPLAGSPTSLTSEDMDNGGGTLMEIYNSAHT</sequence>
<comment type="caution">
    <text evidence="2">The sequence shown here is derived from an EMBL/GenBank/DDBJ whole genome shotgun (WGS) entry which is preliminary data.</text>
</comment>
<organism evidence="2 3">
    <name type="scientific">Myodes glareolus</name>
    <name type="common">Bank vole</name>
    <name type="synonym">Clethrionomys glareolus</name>
    <dbReference type="NCBI Taxonomy" id="447135"/>
    <lineage>
        <taxon>Eukaryota</taxon>
        <taxon>Metazoa</taxon>
        <taxon>Chordata</taxon>
        <taxon>Craniata</taxon>
        <taxon>Vertebrata</taxon>
        <taxon>Euteleostomi</taxon>
        <taxon>Mammalia</taxon>
        <taxon>Eutheria</taxon>
        <taxon>Euarchontoglires</taxon>
        <taxon>Glires</taxon>
        <taxon>Rodentia</taxon>
        <taxon>Myomorpha</taxon>
        <taxon>Muroidea</taxon>
        <taxon>Cricetidae</taxon>
        <taxon>Arvicolinae</taxon>
        <taxon>Myodes</taxon>
    </lineage>
</organism>
<keyword evidence="3" id="KW-1185">Reference proteome</keyword>
<dbReference type="Proteomes" id="UP001488838">
    <property type="component" value="Unassembled WGS sequence"/>
</dbReference>
<evidence type="ECO:0008006" key="4">
    <source>
        <dbReference type="Google" id="ProtNLM"/>
    </source>
</evidence>
<keyword evidence="1" id="KW-1133">Transmembrane helix</keyword>
<reference evidence="2 3" key="1">
    <citation type="journal article" date="2023" name="bioRxiv">
        <title>Conserved and derived expression patterns and positive selection on dental genes reveal complex evolutionary context of ever-growing rodent molars.</title>
        <authorList>
            <person name="Calamari Z.T."/>
            <person name="Song A."/>
            <person name="Cohen E."/>
            <person name="Akter M."/>
            <person name="Roy R.D."/>
            <person name="Hallikas O."/>
            <person name="Christensen M.M."/>
            <person name="Li P."/>
            <person name="Marangoni P."/>
            <person name="Jernvall J."/>
            <person name="Klein O.D."/>
        </authorList>
    </citation>
    <scope>NUCLEOTIDE SEQUENCE [LARGE SCALE GENOMIC DNA]</scope>
    <source>
        <strain evidence="2">V071</strain>
    </source>
</reference>
<protein>
    <recommendedName>
        <fullName evidence="4">Secreted protein</fullName>
    </recommendedName>
</protein>
<keyword evidence="1" id="KW-0812">Transmembrane</keyword>
<dbReference type="AlphaFoldDB" id="A0AAW0J6L9"/>
<gene>
    <name evidence="2" type="ORF">U0070_000736</name>
</gene>
<evidence type="ECO:0000313" key="2">
    <source>
        <dbReference type="EMBL" id="KAK7822172.1"/>
    </source>
</evidence>
<accession>A0AAW0J6L9</accession>
<keyword evidence="1" id="KW-0472">Membrane</keyword>
<dbReference type="EMBL" id="JBBHLL010000060">
    <property type="protein sequence ID" value="KAK7822172.1"/>
    <property type="molecule type" value="Genomic_DNA"/>
</dbReference>
<name>A0AAW0J6L9_MYOGA</name>
<proteinExistence type="predicted"/>
<evidence type="ECO:0000256" key="1">
    <source>
        <dbReference type="SAM" id="Phobius"/>
    </source>
</evidence>
<evidence type="ECO:0000313" key="3">
    <source>
        <dbReference type="Proteomes" id="UP001488838"/>
    </source>
</evidence>